<comment type="function">
    <text evidence="9">DNA polymerase involved in damage-induced mutagenesis and translesion synthesis (TLS). It is not the major replicative DNA polymerase.</text>
</comment>
<evidence type="ECO:0000256" key="2">
    <source>
        <dbReference type="ARBA" id="ARBA00022679"/>
    </source>
</evidence>
<evidence type="ECO:0000256" key="5">
    <source>
        <dbReference type="ARBA" id="ARBA00022763"/>
    </source>
</evidence>
<dbReference type="Proteomes" id="UP001237737">
    <property type="component" value="Unassembled WGS sequence"/>
</dbReference>
<dbReference type="Pfam" id="PF14579">
    <property type="entry name" value="HHH_6"/>
    <property type="match status" value="1"/>
</dbReference>
<comment type="similarity">
    <text evidence="9">Belongs to the DNA polymerase type-C family. DnaE2 subfamily.</text>
</comment>
<comment type="catalytic activity">
    <reaction evidence="8 9">
        <text>DNA(n) + a 2'-deoxyribonucleoside 5'-triphosphate = DNA(n+1) + diphosphate</text>
        <dbReference type="Rhea" id="RHEA:22508"/>
        <dbReference type="Rhea" id="RHEA-COMP:17339"/>
        <dbReference type="Rhea" id="RHEA-COMP:17340"/>
        <dbReference type="ChEBI" id="CHEBI:33019"/>
        <dbReference type="ChEBI" id="CHEBI:61560"/>
        <dbReference type="ChEBI" id="CHEBI:173112"/>
        <dbReference type="EC" id="2.7.7.7"/>
    </reaction>
</comment>
<name>A0ABT9T0Q9_9GAMM</name>
<sequence>MKIDTSHLTPANDEDTAVPAYAELHALSDFSFQRGASRAHELFERAKDIGYTALAITDECSLSGIVRGLEASLETGVPLIVGSEFRLTDGTVMILLVENQAGYAELCRIITLGRRRASKGCYELDRGDFECLGPGLGVLWAPGPLPANDAATHEDRAAWVSAHFHGRAWLAVELHRGQHDDAELAALRDLGERHGLPCVAAGDVHMHLRRRRALQDIMTAIRLNKPVSEAGHDLFPNGERHLRRRETIARIYPRDIIDETLAVAARCTGFDLRDINYVYPRELVPEGLDAPAYLRQLAYEGAATRWPEGIAPTIVERIEKELELIAHMKYEAFFLTVQDIVRFARSKNILCQGRGSAANSVVCFCLGITEVNPAQISTLFERFISIERDEPPDIDVDFEHERREEVLQYVFNKYGRDRAALAATVISYRHKSAARDVGRALGLSEDQLDQLSRAYSHAHGEVSIALRLSERGFDITSRTIRQLMVLVEELNGMPRHLSQHVGGFVISDTPLHHLVPVENAAMDDRTIIQWDKDDLETMKLLKVDCLALGMLTCMRKAIDLLRKHRGIDYRRLADIPMDDGPTYAMIQKADTVGVFQIESRAQMSMLPRLLPKEYYDLVIQVAIVRPGPIQGGMVHPFLQRRKLPKEDIAYEPGVRDVLQRTLGVPIFQEQVMALLQVVADFTAGESDELRRSMAAWKRRGGLEKFEPRIRRNMAKNNYSPEFTQQIIDQIQGFGSYGFPESHAAGFALIAYASSYLKCHHPEIFTCALLNSQPMGFYAPAQLVADARRHGVEVRPPDVTASDWDCTLEPITGKPGTYALRLGLRLINGLSAGLGTRIAAARTEAPLRDLADLSRRAGMTRFERERLADAGALRLLSGHRHRARWESSGIERSLPLIDMVAEARPTLRPPTLTENVFADYATHGLSLAAHPLSLIRKNLLARRARRASDLERERNGAWLRHAGLVTVRQRPQTASGITFVTLEDETGQVNVIVRPKVAEACRQALLDAVLLAVDGRWQSIDGVRHLVASRLHDFSDLLPAMASVSRDFH</sequence>
<dbReference type="NCBIfam" id="TIGR00594">
    <property type="entry name" value="polc"/>
    <property type="match status" value="1"/>
</dbReference>
<dbReference type="CDD" id="cd04485">
    <property type="entry name" value="DnaE_OBF"/>
    <property type="match status" value="1"/>
</dbReference>
<keyword evidence="12" id="KW-1185">Reference proteome</keyword>
<comment type="caution">
    <text evidence="11">The sequence shown here is derived from an EMBL/GenBank/DDBJ whole genome shotgun (WGS) entry which is preliminary data.</text>
</comment>
<dbReference type="InterPro" id="IPR011708">
    <property type="entry name" value="DNA_pol3_alpha_NTPase_dom"/>
</dbReference>
<dbReference type="RefSeq" id="WP_306850663.1">
    <property type="nucleotide sequence ID" value="NZ_JAUSSK010000003.1"/>
</dbReference>
<dbReference type="HAMAP" id="MF_01902">
    <property type="entry name" value="DNApol_error_prone"/>
    <property type="match status" value="1"/>
</dbReference>
<evidence type="ECO:0000313" key="12">
    <source>
        <dbReference type="Proteomes" id="UP001237737"/>
    </source>
</evidence>
<dbReference type="InterPro" id="IPR004013">
    <property type="entry name" value="PHP_dom"/>
</dbReference>
<evidence type="ECO:0000256" key="9">
    <source>
        <dbReference type="HAMAP-Rule" id="MF_01902"/>
    </source>
</evidence>
<dbReference type="InterPro" id="IPR016195">
    <property type="entry name" value="Pol/histidinol_Pase-like"/>
</dbReference>
<protein>
    <recommendedName>
        <fullName evidence="9">Error-prone DNA polymerase</fullName>
        <ecNumber evidence="9">2.7.7.7</ecNumber>
    </recommendedName>
</protein>
<organism evidence="11 12">
    <name type="scientific">Luteibacter jiangsuensis</name>
    <dbReference type="NCBI Taxonomy" id="637577"/>
    <lineage>
        <taxon>Bacteria</taxon>
        <taxon>Pseudomonadati</taxon>
        <taxon>Pseudomonadota</taxon>
        <taxon>Gammaproteobacteria</taxon>
        <taxon>Lysobacterales</taxon>
        <taxon>Rhodanobacteraceae</taxon>
        <taxon>Luteibacter</taxon>
    </lineage>
</organism>
<keyword evidence="4 9" id="KW-0235">DNA replication</keyword>
<keyword evidence="3 9" id="KW-0548">Nucleotidyltransferase</keyword>
<keyword evidence="5 9" id="KW-0227">DNA damage</keyword>
<keyword evidence="7 9" id="KW-0234">DNA repair</keyword>
<evidence type="ECO:0000256" key="4">
    <source>
        <dbReference type="ARBA" id="ARBA00022705"/>
    </source>
</evidence>
<dbReference type="NCBIfam" id="NF004225">
    <property type="entry name" value="PRK05672.1"/>
    <property type="match status" value="1"/>
</dbReference>
<dbReference type="Pfam" id="PF17657">
    <property type="entry name" value="DNA_pol3_finger"/>
    <property type="match status" value="1"/>
</dbReference>
<dbReference type="PANTHER" id="PTHR32294:SF4">
    <property type="entry name" value="ERROR-PRONE DNA POLYMERASE"/>
    <property type="match status" value="1"/>
</dbReference>
<dbReference type="EC" id="2.7.7.7" evidence="9"/>
<keyword evidence="6 9" id="KW-0239">DNA-directed DNA polymerase</keyword>
<dbReference type="PANTHER" id="PTHR32294">
    <property type="entry name" value="DNA POLYMERASE III SUBUNIT ALPHA"/>
    <property type="match status" value="1"/>
</dbReference>
<dbReference type="Pfam" id="PF02811">
    <property type="entry name" value="PHP"/>
    <property type="match status" value="1"/>
</dbReference>
<dbReference type="InterPro" id="IPR029460">
    <property type="entry name" value="DNAPol_HHH"/>
</dbReference>
<dbReference type="EMBL" id="JAUSSK010000003">
    <property type="protein sequence ID" value="MDQ0010585.1"/>
    <property type="molecule type" value="Genomic_DNA"/>
</dbReference>
<dbReference type="InterPro" id="IPR003141">
    <property type="entry name" value="Pol/His_phosphatase_N"/>
</dbReference>
<keyword evidence="2 9" id="KW-0808">Transferase</keyword>
<evidence type="ECO:0000256" key="7">
    <source>
        <dbReference type="ARBA" id="ARBA00023204"/>
    </source>
</evidence>
<dbReference type="Gene3D" id="1.10.150.870">
    <property type="match status" value="1"/>
</dbReference>
<feature type="domain" description="Polymerase/histidinol phosphatase N-terminal" evidence="10">
    <location>
        <begin position="22"/>
        <end position="89"/>
    </location>
</feature>
<gene>
    <name evidence="9" type="primary">dnaE2</name>
    <name evidence="11" type="ORF">J2T07_002775</name>
</gene>
<reference evidence="11 12" key="1">
    <citation type="submission" date="2023-07" db="EMBL/GenBank/DDBJ databases">
        <title>Sorghum-associated microbial communities from plants grown in Nebraska, USA.</title>
        <authorList>
            <person name="Schachtman D."/>
        </authorList>
    </citation>
    <scope>NUCLEOTIDE SEQUENCE [LARGE SCALE GENOMIC DNA]</scope>
    <source>
        <strain evidence="11 12">CC60</strain>
    </source>
</reference>
<keyword evidence="1 9" id="KW-0963">Cytoplasm</keyword>
<comment type="subcellular location">
    <subcellularLocation>
        <location evidence="9">Cytoplasm</location>
    </subcellularLocation>
</comment>
<evidence type="ECO:0000256" key="3">
    <source>
        <dbReference type="ARBA" id="ARBA00022695"/>
    </source>
</evidence>
<dbReference type="SMART" id="SM00481">
    <property type="entry name" value="POLIIIAc"/>
    <property type="match status" value="1"/>
</dbReference>
<dbReference type="CDD" id="cd07434">
    <property type="entry name" value="PHP_PolIIIA_DnaE2"/>
    <property type="match status" value="1"/>
</dbReference>
<dbReference type="GO" id="GO:0003887">
    <property type="term" value="F:DNA-directed DNA polymerase activity"/>
    <property type="evidence" value="ECO:0007669"/>
    <property type="project" value="UniProtKB-EC"/>
</dbReference>
<dbReference type="Gene3D" id="3.20.20.140">
    <property type="entry name" value="Metal-dependent hydrolases"/>
    <property type="match status" value="1"/>
</dbReference>
<dbReference type="InterPro" id="IPR004805">
    <property type="entry name" value="DnaE2/DnaE/PolC"/>
</dbReference>
<dbReference type="InterPro" id="IPR023073">
    <property type="entry name" value="DnaE2"/>
</dbReference>
<evidence type="ECO:0000313" key="11">
    <source>
        <dbReference type="EMBL" id="MDQ0010585.1"/>
    </source>
</evidence>
<evidence type="ECO:0000256" key="1">
    <source>
        <dbReference type="ARBA" id="ARBA00022490"/>
    </source>
</evidence>
<proteinExistence type="inferred from homology"/>
<dbReference type="Pfam" id="PF07733">
    <property type="entry name" value="DNA_pol3_alpha"/>
    <property type="match status" value="1"/>
</dbReference>
<accession>A0ABT9T0Q9</accession>
<evidence type="ECO:0000256" key="8">
    <source>
        <dbReference type="ARBA" id="ARBA00049244"/>
    </source>
</evidence>
<dbReference type="InterPro" id="IPR040982">
    <property type="entry name" value="DNA_pol3_finger"/>
</dbReference>
<evidence type="ECO:0000259" key="10">
    <source>
        <dbReference type="SMART" id="SM00481"/>
    </source>
</evidence>
<dbReference type="SUPFAM" id="SSF89550">
    <property type="entry name" value="PHP domain-like"/>
    <property type="match status" value="1"/>
</dbReference>
<evidence type="ECO:0000256" key="6">
    <source>
        <dbReference type="ARBA" id="ARBA00022932"/>
    </source>
</evidence>